<accession>A0A0A9BY08</accession>
<proteinExistence type="predicted"/>
<name>A0A0A9BY08_ARUDO</name>
<dbReference type="EMBL" id="GBRH01229709">
    <property type="protein sequence ID" value="JAD68186.1"/>
    <property type="molecule type" value="Transcribed_RNA"/>
</dbReference>
<reference evidence="1" key="1">
    <citation type="submission" date="2014-09" db="EMBL/GenBank/DDBJ databases">
        <authorList>
            <person name="Magalhaes I.L.F."/>
            <person name="Oliveira U."/>
            <person name="Santos F.R."/>
            <person name="Vidigal T.H.D.A."/>
            <person name="Brescovit A.D."/>
            <person name="Santos A.J."/>
        </authorList>
    </citation>
    <scope>NUCLEOTIDE SEQUENCE</scope>
    <source>
        <tissue evidence="1">Shoot tissue taken approximately 20 cm above the soil surface</tissue>
    </source>
</reference>
<organism evidence="1">
    <name type="scientific">Arundo donax</name>
    <name type="common">Giant reed</name>
    <name type="synonym">Donax arundinaceus</name>
    <dbReference type="NCBI Taxonomy" id="35708"/>
    <lineage>
        <taxon>Eukaryota</taxon>
        <taxon>Viridiplantae</taxon>
        <taxon>Streptophyta</taxon>
        <taxon>Embryophyta</taxon>
        <taxon>Tracheophyta</taxon>
        <taxon>Spermatophyta</taxon>
        <taxon>Magnoliopsida</taxon>
        <taxon>Liliopsida</taxon>
        <taxon>Poales</taxon>
        <taxon>Poaceae</taxon>
        <taxon>PACMAD clade</taxon>
        <taxon>Arundinoideae</taxon>
        <taxon>Arundineae</taxon>
        <taxon>Arundo</taxon>
    </lineage>
</organism>
<evidence type="ECO:0000313" key="1">
    <source>
        <dbReference type="EMBL" id="JAD68186.1"/>
    </source>
</evidence>
<reference evidence="1" key="2">
    <citation type="journal article" date="2015" name="Data Brief">
        <title>Shoot transcriptome of the giant reed, Arundo donax.</title>
        <authorList>
            <person name="Barrero R.A."/>
            <person name="Guerrero F.D."/>
            <person name="Moolhuijzen P."/>
            <person name="Goolsby J.A."/>
            <person name="Tidwell J."/>
            <person name="Bellgard S.E."/>
            <person name="Bellgard M.I."/>
        </authorList>
    </citation>
    <scope>NUCLEOTIDE SEQUENCE</scope>
    <source>
        <tissue evidence="1">Shoot tissue taken approximately 20 cm above the soil surface</tissue>
    </source>
</reference>
<sequence length="13" mass="1423">MCILVLKKGSIMS</sequence>
<protein>
    <submittedName>
        <fullName evidence="1">Uncharacterized protein</fullName>
    </submittedName>
</protein>